<keyword evidence="3" id="KW-0597">Phosphoprotein</keyword>
<feature type="domain" description="Histidine kinase/HSP90-like ATPase" evidence="10">
    <location>
        <begin position="304"/>
        <end position="393"/>
    </location>
</feature>
<dbReference type="PANTHER" id="PTHR24421:SF10">
    <property type="entry name" value="NITRATE_NITRITE SENSOR PROTEIN NARQ"/>
    <property type="match status" value="1"/>
</dbReference>
<evidence type="ECO:0000259" key="11">
    <source>
        <dbReference type="Pfam" id="PF07730"/>
    </source>
</evidence>
<dbReference type="Pfam" id="PF02518">
    <property type="entry name" value="HATPase_c"/>
    <property type="match status" value="1"/>
</dbReference>
<dbReference type="InterPro" id="IPR003594">
    <property type="entry name" value="HATPase_dom"/>
</dbReference>
<keyword evidence="9" id="KW-0472">Membrane</keyword>
<dbReference type="Pfam" id="PF07730">
    <property type="entry name" value="HisKA_3"/>
    <property type="match status" value="1"/>
</dbReference>
<keyword evidence="6 12" id="KW-0418">Kinase</keyword>
<evidence type="ECO:0000256" key="2">
    <source>
        <dbReference type="ARBA" id="ARBA00012438"/>
    </source>
</evidence>
<dbReference type="CDD" id="cd16917">
    <property type="entry name" value="HATPase_UhpB-NarQ-NarX-like"/>
    <property type="match status" value="1"/>
</dbReference>
<evidence type="ECO:0000256" key="9">
    <source>
        <dbReference type="SAM" id="Phobius"/>
    </source>
</evidence>
<comment type="catalytic activity">
    <reaction evidence="1">
        <text>ATP + protein L-histidine = ADP + protein N-phospho-L-histidine.</text>
        <dbReference type="EC" id="2.7.13.3"/>
    </reaction>
</comment>
<keyword evidence="4" id="KW-0808">Transferase</keyword>
<reference evidence="13" key="1">
    <citation type="submission" date="2023-07" db="EMBL/GenBank/DDBJ databases">
        <title>30 novel species of actinomycetes from the DSMZ collection.</title>
        <authorList>
            <person name="Nouioui I."/>
        </authorList>
    </citation>
    <scope>NUCLEOTIDE SEQUENCE [LARGE SCALE GENOMIC DNA]</scope>
    <source>
        <strain evidence="13">DSM 44915</strain>
    </source>
</reference>
<evidence type="ECO:0000313" key="12">
    <source>
        <dbReference type="EMBL" id="MDT0270521.1"/>
    </source>
</evidence>
<proteinExistence type="predicted"/>
<comment type="caution">
    <text evidence="12">The sequence shown here is derived from an EMBL/GenBank/DDBJ whole genome shotgun (WGS) entry which is preliminary data.</text>
</comment>
<feature type="domain" description="Signal transduction histidine kinase subgroup 3 dimerisation and phosphoacceptor" evidence="11">
    <location>
        <begin position="188"/>
        <end position="253"/>
    </location>
</feature>
<evidence type="ECO:0000256" key="4">
    <source>
        <dbReference type="ARBA" id="ARBA00022679"/>
    </source>
</evidence>
<feature type="transmembrane region" description="Helical" evidence="9">
    <location>
        <begin position="473"/>
        <end position="496"/>
    </location>
</feature>
<dbReference type="RefSeq" id="WP_311670587.1">
    <property type="nucleotide sequence ID" value="NZ_JAVREO010000028.1"/>
</dbReference>
<evidence type="ECO:0000256" key="7">
    <source>
        <dbReference type="ARBA" id="ARBA00022840"/>
    </source>
</evidence>
<dbReference type="Proteomes" id="UP001183410">
    <property type="component" value="Unassembled WGS sequence"/>
</dbReference>
<dbReference type="Gene3D" id="1.20.5.1930">
    <property type="match status" value="1"/>
</dbReference>
<dbReference type="InterPro" id="IPR011712">
    <property type="entry name" value="Sig_transdc_His_kin_sub3_dim/P"/>
</dbReference>
<protein>
    <recommendedName>
        <fullName evidence="2">histidine kinase</fullName>
        <ecNumber evidence="2">2.7.13.3</ecNumber>
    </recommendedName>
</protein>
<dbReference type="Gene3D" id="3.30.565.10">
    <property type="entry name" value="Histidine kinase-like ATPase, C-terminal domain"/>
    <property type="match status" value="1"/>
</dbReference>
<evidence type="ECO:0000259" key="10">
    <source>
        <dbReference type="Pfam" id="PF02518"/>
    </source>
</evidence>
<gene>
    <name evidence="12" type="ORF">RM844_30040</name>
</gene>
<dbReference type="InterPro" id="IPR050482">
    <property type="entry name" value="Sensor_HK_TwoCompSys"/>
</dbReference>
<sequence length="584" mass="60989">MNVTRETTTGADAAGGKPWTVRGVAVEGSLTAVTTLVAIAGLGQHGALAMIGGGLAAVALTLLRRRHPASVLAAAGAATALYGGFWLVLLVAGWSAGWRVRAPGRAVAAFTTSGVLFTALTMVSDPSTALRPQSALYGVLVFLTTTALPGIISRYRGQRQTLLHALHEHNARLLRERELIGSHARLRERQRIAQDMHDSLGHRLALITVHTGALEVDPSLTDAQRERVAVLRSASATALQELRDAVGLLHEDDAPDAGHRGDDRTVPRGVAGIDELVAASRDAGATVALRRDGTPRPLAPAGEQAAYRITQEALTNALKHAPGAPVTVELRFEPDALVVEIANGPASPEALAAAGPVVSGGQGLTGLAERARLVGGMVHTGHTQEGGFRVAGMLPYGSPPTAGAGAGTGEVAGDAGPVGRSVAAPFVDAAGDFRGQRPTAPEREGGTVIDWAGSPARQEEIGRAMGRRKKKGIAIGCGAALFIVVSVGALFAWAYWELESASIKPSVYEAVEIGDDEESVRDRLPGTSFLIEDYQNEGPEKPAGAECLVLMSTEQPDDFSRSAVYRFCFEDGALVEKLSYEVDL</sequence>
<dbReference type="EMBL" id="JAVREO010000028">
    <property type="protein sequence ID" value="MDT0270521.1"/>
    <property type="molecule type" value="Genomic_DNA"/>
</dbReference>
<dbReference type="PANTHER" id="PTHR24421">
    <property type="entry name" value="NITRATE/NITRITE SENSOR PROTEIN NARX-RELATED"/>
    <property type="match status" value="1"/>
</dbReference>
<feature type="transmembrane region" description="Helical" evidence="9">
    <location>
        <begin position="69"/>
        <end position="94"/>
    </location>
</feature>
<accession>A0ABU2JZU2</accession>
<dbReference type="EC" id="2.7.13.3" evidence="2"/>
<keyword evidence="9" id="KW-1133">Transmembrane helix</keyword>
<dbReference type="SUPFAM" id="SSF55874">
    <property type="entry name" value="ATPase domain of HSP90 chaperone/DNA topoisomerase II/histidine kinase"/>
    <property type="match status" value="1"/>
</dbReference>
<evidence type="ECO:0000256" key="3">
    <source>
        <dbReference type="ARBA" id="ARBA00022553"/>
    </source>
</evidence>
<evidence type="ECO:0000256" key="6">
    <source>
        <dbReference type="ARBA" id="ARBA00022777"/>
    </source>
</evidence>
<keyword evidence="9" id="KW-0812">Transmembrane</keyword>
<evidence type="ECO:0000256" key="5">
    <source>
        <dbReference type="ARBA" id="ARBA00022741"/>
    </source>
</evidence>
<name>A0ABU2JZU2_9ACTN</name>
<dbReference type="InterPro" id="IPR036890">
    <property type="entry name" value="HATPase_C_sf"/>
</dbReference>
<feature type="transmembrane region" description="Helical" evidence="9">
    <location>
        <begin position="106"/>
        <end position="123"/>
    </location>
</feature>
<evidence type="ECO:0000256" key="8">
    <source>
        <dbReference type="ARBA" id="ARBA00023012"/>
    </source>
</evidence>
<feature type="transmembrane region" description="Helical" evidence="9">
    <location>
        <begin position="135"/>
        <end position="152"/>
    </location>
</feature>
<feature type="transmembrane region" description="Helical" evidence="9">
    <location>
        <begin position="46"/>
        <end position="63"/>
    </location>
</feature>
<evidence type="ECO:0000313" key="13">
    <source>
        <dbReference type="Proteomes" id="UP001183410"/>
    </source>
</evidence>
<organism evidence="12 13">
    <name type="scientific">Streptomyces chisholmiae</name>
    <dbReference type="NCBI Taxonomy" id="3075540"/>
    <lineage>
        <taxon>Bacteria</taxon>
        <taxon>Bacillati</taxon>
        <taxon>Actinomycetota</taxon>
        <taxon>Actinomycetes</taxon>
        <taxon>Kitasatosporales</taxon>
        <taxon>Streptomycetaceae</taxon>
        <taxon>Streptomyces</taxon>
    </lineage>
</organism>
<dbReference type="GO" id="GO:0016301">
    <property type="term" value="F:kinase activity"/>
    <property type="evidence" value="ECO:0007669"/>
    <property type="project" value="UniProtKB-KW"/>
</dbReference>
<keyword evidence="13" id="KW-1185">Reference proteome</keyword>
<keyword evidence="5" id="KW-0547">Nucleotide-binding</keyword>
<keyword evidence="7" id="KW-0067">ATP-binding</keyword>
<evidence type="ECO:0000256" key="1">
    <source>
        <dbReference type="ARBA" id="ARBA00000085"/>
    </source>
</evidence>
<keyword evidence="8" id="KW-0902">Two-component regulatory system</keyword>